<evidence type="ECO:0000313" key="4">
    <source>
        <dbReference type="Proteomes" id="UP000190675"/>
    </source>
</evidence>
<dbReference type="AlphaFoldDB" id="A0A1M5N0K8"/>
<feature type="chain" id="PRO_5012251682" evidence="2">
    <location>
        <begin position="24"/>
        <end position="84"/>
    </location>
</feature>
<feature type="region of interest" description="Disordered" evidence="1">
    <location>
        <begin position="61"/>
        <end position="84"/>
    </location>
</feature>
<feature type="signal peptide" evidence="2">
    <location>
        <begin position="1"/>
        <end position="23"/>
    </location>
</feature>
<organism evidence="3 4">
    <name type="scientific">Bradyrhizobium erythrophlei</name>
    <dbReference type="NCBI Taxonomy" id="1437360"/>
    <lineage>
        <taxon>Bacteria</taxon>
        <taxon>Pseudomonadati</taxon>
        <taxon>Pseudomonadota</taxon>
        <taxon>Alphaproteobacteria</taxon>
        <taxon>Hyphomicrobiales</taxon>
        <taxon>Nitrobacteraceae</taxon>
        <taxon>Bradyrhizobium</taxon>
    </lineage>
</organism>
<dbReference type="EMBL" id="LT670818">
    <property type="protein sequence ID" value="SHG82523.1"/>
    <property type="molecule type" value="Genomic_DNA"/>
</dbReference>
<feature type="compositionally biased region" description="Basic residues" evidence="1">
    <location>
        <begin position="70"/>
        <end position="84"/>
    </location>
</feature>
<evidence type="ECO:0000256" key="1">
    <source>
        <dbReference type="SAM" id="MobiDB-lite"/>
    </source>
</evidence>
<gene>
    <name evidence="3" type="ORF">SAMN05444169_4328</name>
</gene>
<evidence type="ECO:0000256" key="2">
    <source>
        <dbReference type="SAM" id="SignalP"/>
    </source>
</evidence>
<dbReference type="Proteomes" id="UP000190675">
    <property type="component" value="Chromosome I"/>
</dbReference>
<dbReference type="RefSeq" id="WP_079567677.1">
    <property type="nucleotide sequence ID" value="NZ_LT670818.1"/>
</dbReference>
<name>A0A1M5N0K8_9BRAD</name>
<proteinExistence type="predicted"/>
<keyword evidence="2" id="KW-0732">Signal</keyword>
<sequence length="84" mass="8746">MTSFKVLGATLVLSALLATPASAWEAISEPAAAAAKDPTFSIYSNDGRGFSRTMASQAPLGDASGLHMSVRPHRGNHTAGVKRY</sequence>
<reference evidence="3 4" key="1">
    <citation type="submission" date="2016-11" db="EMBL/GenBank/DDBJ databases">
        <authorList>
            <person name="Jaros S."/>
            <person name="Januszkiewicz K."/>
            <person name="Wedrychowicz H."/>
        </authorList>
    </citation>
    <scope>NUCLEOTIDE SEQUENCE [LARGE SCALE GENOMIC DNA]</scope>
    <source>
        <strain evidence="3 4">GAS242</strain>
    </source>
</reference>
<accession>A0A1M5N0K8</accession>
<dbReference type="OrthoDB" id="8255694at2"/>
<evidence type="ECO:0000313" key="3">
    <source>
        <dbReference type="EMBL" id="SHG82523.1"/>
    </source>
</evidence>
<protein>
    <submittedName>
        <fullName evidence="3">Uncharacterized protein</fullName>
    </submittedName>
</protein>